<dbReference type="AlphaFoldDB" id="A0A2T4UL91"/>
<sequence length="137" mass="14024">MATAHCPHCLLPIGDDADGPFPAQRMRCPHCRLGIAAGRARTDVDPATVSSGSAAGVLANAARREDAEAADPLVVAEALRTVAARVEVPVARLRMLDYERLSAADAELPALGSVLASAGSWKKARQAAADALAASDG</sequence>
<reference evidence="1 2" key="1">
    <citation type="submission" date="2018-03" db="EMBL/GenBank/DDBJ databases">
        <title>Aquarubrobacter algicola gen. nov., sp. nov., a novel actinobacterium isolated from shallow eutrophic lake during the end of cyanobacterial harmful algal blooms.</title>
        <authorList>
            <person name="Chun S.J."/>
        </authorList>
    </citation>
    <scope>NUCLEOTIDE SEQUENCE [LARGE SCALE GENOMIC DNA]</scope>
    <source>
        <strain evidence="1 2">Seoho-28</strain>
    </source>
</reference>
<evidence type="ECO:0000313" key="1">
    <source>
        <dbReference type="EMBL" id="PTL59985.1"/>
    </source>
</evidence>
<comment type="caution">
    <text evidence="1">The sequence shown here is derived from an EMBL/GenBank/DDBJ whole genome shotgun (WGS) entry which is preliminary data.</text>
</comment>
<gene>
    <name evidence="1" type="ORF">C7Y72_10170</name>
</gene>
<dbReference type="Proteomes" id="UP000240739">
    <property type="component" value="Unassembled WGS sequence"/>
</dbReference>
<proteinExistence type="predicted"/>
<evidence type="ECO:0000313" key="2">
    <source>
        <dbReference type="Proteomes" id="UP000240739"/>
    </source>
</evidence>
<organism evidence="1 2">
    <name type="scientific">Paraconexibacter algicola</name>
    <dbReference type="NCBI Taxonomy" id="2133960"/>
    <lineage>
        <taxon>Bacteria</taxon>
        <taxon>Bacillati</taxon>
        <taxon>Actinomycetota</taxon>
        <taxon>Thermoleophilia</taxon>
        <taxon>Solirubrobacterales</taxon>
        <taxon>Paraconexibacteraceae</taxon>
        <taxon>Paraconexibacter</taxon>
    </lineage>
</organism>
<accession>A0A2T4UL91</accession>
<name>A0A2T4UL91_9ACTN</name>
<dbReference type="EMBL" id="PYYB01000001">
    <property type="protein sequence ID" value="PTL59985.1"/>
    <property type="molecule type" value="Genomic_DNA"/>
</dbReference>
<keyword evidence="2" id="KW-1185">Reference proteome</keyword>
<dbReference type="RefSeq" id="WP_107568629.1">
    <property type="nucleotide sequence ID" value="NZ_PYYB01000001.1"/>
</dbReference>
<protein>
    <submittedName>
        <fullName evidence="1">Uncharacterized protein</fullName>
    </submittedName>
</protein>